<reference evidence="3" key="1">
    <citation type="journal article" date="2006" name="PLoS Biol.">
        <title>Macronuclear genome sequence of the ciliate Tetrahymena thermophila, a model eukaryote.</title>
        <authorList>
            <person name="Eisen J.A."/>
            <person name="Coyne R.S."/>
            <person name="Wu M."/>
            <person name="Wu D."/>
            <person name="Thiagarajan M."/>
            <person name="Wortman J.R."/>
            <person name="Badger J.H."/>
            <person name="Ren Q."/>
            <person name="Amedeo P."/>
            <person name="Jones K.M."/>
            <person name="Tallon L.J."/>
            <person name="Delcher A.L."/>
            <person name="Salzberg S.L."/>
            <person name="Silva J.C."/>
            <person name="Haas B.J."/>
            <person name="Majoros W.H."/>
            <person name="Farzad M."/>
            <person name="Carlton J.M."/>
            <person name="Smith R.K. Jr."/>
            <person name="Garg J."/>
            <person name="Pearlman R.E."/>
            <person name="Karrer K.M."/>
            <person name="Sun L."/>
            <person name="Manning G."/>
            <person name="Elde N.C."/>
            <person name="Turkewitz A.P."/>
            <person name="Asai D.J."/>
            <person name="Wilkes D.E."/>
            <person name="Wang Y."/>
            <person name="Cai H."/>
            <person name="Collins K."/>
            <person name="Stewart B.A."/>
            <person name="Lee S.R."/>
            <person name="Wilamowska K."/>
            <person name="Weinberg Z."/>
            <person name="Ruzzo W.L."/>
            <person name="Wloga D."/>
            <person name="Gaertig J."/>
            <person name="Frankel J."/>
            <person name="Tsao C.-C."/>
            <person name="Gorovsky M.A."/>
            <person name="Keeling P.J."/>
            <person name="Waller R.F."/>
            <person name="Patron N.J."/>
            <person name="Cherry J.M."/>
            <person name="Stover N.A."/>
            <person name="Krieger C.J."/>
            <person name="del Toro C."/>
            <person name="Ryder H.F."/>
            <person name="Williamson S.C."/>
            <person name="Barbeau R.A."/>
            <person name="Hamilton E.P."/>
            <person name="Orias E."/>
        </authorList>
    </citation>
    <scope>NUCLEOTIDE SEQUENCE [LARGE SCALE GENOMIC DNA]</scope>
    <source>
        <strain evidence="3">SB210</strain>
    </source>
</reference>
<dbReference type="OrthoDB" id="292401at2759"/>
<dbReference type="GeneID" id="7831024"/>
<dbReference type="KEGG" id="tet:TTHERM_00572140"/>
<evidence type="ECO:0000313" key="3">
    <source>
        <dbReference type="Proteomes" id="UP000009168"/>
    </source>
</evidence>
<sequence>MIGDQKAQNVEGTPYSKIHLDEQQSNSSIVARSKSRHLVVMNNLKKREEMWDNRFHLEHIPKYDVFADKHSQNFQYAMMKQQKKNIVEFAPGKIRKKATKDMQNIEEQSEKSIQSSQSQQRSVAPPYISRQGGGQAGANPKNLIPPNYDQLKEMIKQNFEKLKISWEAQDIPIHHRELFIQCCKQISRERAIELIKTEIEDLRKGDAFIQNCIKAVKGREQCIIQLEDQISLIEKIKSQVDEQTLNKSSELITHLRLLSINAAECIVSWRNYLMDFLQNSVIKERQTMIIPYLYKEQNYLIKMRTDTHFLRSSILKEFFFFSTRQEYKIDPFILSMTDGNEETDKQIQYISKNLRKRIDNCIHLLNEEYIRVIEDEKFQSMNSKKPSYSRYQQKLPGVGPLRKSSQNSRVVQKPIQHEHNIVVHSSAKKDHPSPQSSIQSKNSPQKQFNFENSPVHQKRDSEGSNIGQSKNNHNKVPSQSELNDFPNQHSQQESKVAINENLKQNNQSQKSTSQIYQQIKGLPSHTVSSVNQSKDLISSKSQPHHPTVQQQQQQHKVQQQSQQESFKQTPHNQQELTKKDNQIQNSQSSHSVMQQKNASAEQDQKEKLNHIEQNQQHSQQVQNNQKQVADQIHVQDQAEDKQKQLQIHQNSEQVEEENQGEGVIGVPEYFEEDLMKYTEKYLETVEKKIKESVLSSTQEISRRLRTEYECGCLEYKRNGKIKGIAYYFNESSQQSRRITLMHVSAVDQKNLDQFLNQIIQYIFKNDSCDEIRFCIYHHENEEGNMQVHKEIQTIFTSKGFKWKQVNNDKYTHQRTTILALRRPADIPSTHKLKQFDHIIVESIAFIQHSSSAKPESSQSLNNFDMTVNLLGSLDQTIQDDPKFATLLSKCENKIFSRGIEQINVLMRKNYQYSDMKKESFEDKDKFIESLKSYEIQYDSSHLDSNNKIFASVSKLALKWRAFSQCQIDQNLYLRINIPNTDDHNYMKATSKINKTVYILPTDDQNTNIFLFEIDDQEQFKQDFQQNVKEVMKSLQNTQQIKEDIFIPAFETTLKQDLSIKKEDNNEYKCYQQLKISINYYTPLPKIQIKVQKNSNSQVIIRPPFVFGFINNDIDEILEIPYYSALIEKGNFCKV</sequence>
<dbReference type="eggNOG" id="ENOG502SNCD">
    <property type="taxonomic scope" value="Eukaryota"/>
</dbReference>
<evidence type="ECO:0000256" key="1">
    <source>
        <dbReference type="SAM" id="MobiDB-lite"/>
    </source>
</evidence>
<proteinExistence type="predicted"/>
<feature type="compositionally biased region" description="Basic and acidic residues" evidence="1">
    <location>
        <begin position="415"/>
        <end position="432"/>
    </location>
</feature>
<feature type="compositionally biased region" description="Low complexity" evidence="1">
    <location>
        <begin position="544"/>
        <end position="570"/>
    </location>
</feature>
<dbReference type="HOGENOM" id="CLU_291803_0_0_1"/>
<feature type="region of interest" description="Disordered" evidence="1">
    <location>
        <begin position="523"/>
        <end position="660"/>
    </location>
</feature>
<dbReference type="Proteomes" id="UP000009168">
    <property type="component" value="Unassembled WGS sequence"/>
</dbReference>
<organism evidence="2 3">
    <name type="scientific">Tetrahymena thermophila (strain SB210)</name>
    <dbReference type="NCBI Taxonomy" id="312017"/>
    <lineage>
        <taxon>Eukaryota</taxon>
        <taxon>Sar</taxon>
        <taxon>Alveolata</taxon>
        <taxon>Ciliophora</taxon>
        <taxon>Intramacronucleata</taxon>
        <taxon>Oligohymenophorea</taxon>
        <taxon>Hymenostomatida</taxon>
        <taxon>Tetrahymenina</taxon>
        <taxon>Tetrahymenidae</taxon>
        <taxon>Tetrahymena</taxon>
    </lineage>
</organism>
<feature type="compositionally biased region" description="Polar residues" evidence="1">
    <location>
        <begin position="582"/>
        <end position="601"/>
    </location>
</feature>
<gene>
    <name evidence="2" type="ORF">TTHERM_00572140</name>
</gene>
<dbReference type="AlphaFoldDB" id="Q24HW0"/>
<feature type="compositionally biased region" description="Low complexity" evidence="1">
    <location>
        <begin position="613"/>
        <end position="627"/>
    </location>
</feature>
<dbReference type="InParanoid" id="Q24HW0"/>
<accession>Q24HW0</accession>
<feature type="region of interest" description="Disordered" evidence="1">
    <location>
        <begin position="97"/>
        <end position="145"/>
    </location>
</feature>
<feature type="compositionally biased region" description="Polar residues" evidence="1">
    <location>
        <begin position="463"/>
        <end position="494"/>
    </location>
</feature>
<feature type="compositionally biased region" description="Polar residues" evidence="1">
    <location>
        <begin position="433"/>
        <end position="455"/>
    </location>
</feature>
<feature type="compositionally biased region" description="Polar residues" evidence="1">
    <location>
        <begin position="381"/>
        <end position="392"/>
    </location>
</feature>
<evidence type="ECO:0000313" key="2">
    <source>
        <dbReference type="EMBL" id="EAS07478.2"/>
    </source>
</evidence>
<feature type="compositionally biased region" description="Polar residues" evidence="1">
    <location>
        <begin position="525"/>
        <end position="540"/>
    </location>
</feature>
<feature type="region of interest" description="Disordered" evidence="1">
    <location>
        <begin position="381"/>
        <end position="494"/>
    </location>
</feature>
<dbReference type="EMBL" id="GG662498">
    <property type="protein sequence ID" value="EAS07478.2"/>
    <property type="molecule type" value="Genomic_DNA"/>
</dbReference>
<dbReference type="RefSeq" id="XP_001027720.2">
    <property type="nucleotide sequence ID" value="XM_001027720.3"/>
</dbReference>
<protein>
    <submittedName>
        <fullName evidence="2">Uncharacterized protein</fullName>
    </submittedName>
</protein>
<feature type="compositionally biased region" description="Low complexity" evidence="1">
    <location>
        <begin position="111"/>
        <end position="122"/>
    </location>
</feature>
<keyword evidence="3" id="KW-1185">Reference proteome</keyword>
<name>Q24HW0_TETTS</name>